<gene>
    <name evidence="1" type="ORF">ANCCAN_08668</name>
</gene>
<dbReference type="EMBL" id="JOJR01000105">
    <property type="protein sequence ID" value="RCN45272.1"/>
    <property type="molecule type" value="Genomic_DNA"/>
</dbReference>
<dbReference type="Pfam" id="PF00071">
    <property type="entry name" value="Ras"/>
    <property type="match status" value="1"/>
</dbReference>
<proteinExistence type="predicted"/>
<accession>A0A368GLL3</accession>
<evidence type="ECO:0000313" key="2">
    <source>
        <dbReference type="Proteomes" id="UP000252519"/>
    </source>
</evidence>
<keyword evidence="2" id="KW-1185">Reference proteome</keyword>
<dbReference type="AlphaFoldDB" id="A0A368GLL3"/>
<comment type="caution">
    <text evidence="1">The sequence shown here is derived from an EMBL/GenBank/DDBJ whole genome shotgun (WGS) entry which is preliminary data.</text>
</comment>
<organism evidence="1 2">
    <name type="scientific">Ancylostoma caninum</name>
    <name type="common">Dog hookworm</name>
    <dbReference type="NCBI Taxonomy" id="29170"/>
    <lineage>
        <taxon>Eukaryota</taxon>
        <taxon>Metazoa</taxon>
        <taxon>Ecdysozoa</taxon>
        <taxon>Nematoda</taxon>
        <taxon>Chromadorea</taxon>
        <taxon>Rhabditida</taxon>
        <taxon>Rhabditina</taxon>
        <taxon>Rhabditomorpha</taxon>
        <taxon>Strongyloidea</taxon>
        <taxon>Ancylostomatidae</taxon>
        <taxon>Ancylostomatinae</taxon>
        <taxon>Ancylostoma</taxon>
    </lineage>
</organism>
<dbReference type="InterPro" id="IPR001806">
    <property type="entry name" value="Small_GTPase"/>
</dbReference>
<protein>
    <recommendedName>
        <fullName evidence="3">Ras family protein</fullName>
    </recommendedName>
</protein>
<dbReference type="GO" id="GO:0005525">
    <property type="term" value="F:GTP binding"/>
    <property type="evidence" value="ECO:0007669"/>
    <property type="project" value="InterPro"/>
</dbReference>
<dbReference type="OrthoDB" id="207081at2759"/>
<name>A0A368GLL3_ANCCA</name>
<dbReference type="SUPFAM" id="SSF52540">
    <property type="entry name" value="P-loop containing nucleoside triphosphate hydrolases"/>
    <property type="match status" value="1"/>
</dbReference>
<dbReference type="GO" id="GO:0003924">
    <property type="term" value="F:GTPase activity"/>
    <property type="evidence" value="ECO:0007669"/>
    <property type="project" value="InterPro"/>
</dbReference>
<evidence type="ECO:0008006" key="3">
    <source>
        <dbReference type="Google" id="ProtNLM"/>
    </source>
</evidence>
<evidence type="ECO:0000313" key="1">
    <source>
        <dbReference type="EMBL" id="RCN45272.1"/>
    </source>
</evidence>
<dbReference type="Gene3D" id="3.40.50.300">
    <property type="entry name" value="P-loop containing nucleotide triphosphate hydrolases"/>
    <property type="match status" value="1"/>
</dbReference>
<sequence>MQPYTACVQINRIKILVCGDKGVGKTALIHAFRDDCYTEDPVETEEMVCKIHYVQDQRTLFQVGAICANHRY</sequence>
<dbReference type="Proteomes" id="UP000252519">
    <property type="component" value="Unassembled WGS sequence"/>
</dbReference>
<reference evidence="1 2" key="1">
    <citation type="submission" date="2014-10" db="EMBL/GenBank/DDBJ databases">
        <title>Draft genome of the hookworm Ancylostoma caninum.</title>
        <authorList>
            <person name="Mitreva M."/>
        </authorList>
    </citation>
    <scope>NUCLEOTIDE SEQUENCE [LARGE SCALE GENOMIC DNA]</scope>
    <source>
        <strain evidence="1 2">Baltimore</strain>
    </source>
</reference>
<dbReference type="InterPro" id="IPR027417">
    <property type="entry name" value="P-loop_NTPase"/>
</dbReference>